<keyword evidence="2" id="KW-1185">Reference proteome</keyword>
<sequence length="106" mass="12196">MDSPAVLKIDNSLQSWFKGLPILFLVVETIVQECELARFTSYYVIAASSSHYDVSNFNSFSQSQLSDPLTGATIIFFYRGFRTSCSQNPINRFFNVNFDFFIFFQT</sequence>
<evidence type="ECO:0000313" key="2">
    <source>
        <dbReference type="Proteomes" id="UP000823674"/>
    </source>
</evidence>
<reference evidence="1 2" key="1">
    <citation type="submission" date="2021-03" db="EMBL/GenBank/DDBJ databases">
        <authorList>
            <person name="King G.J."/>
            <person name="Bancroft I."/>
            <person name="Baten A."/>
            <person name="Bloomfield J."/>
            <person name="Borpatragohain P."/>
            <person name="He Z."/>
            <person name="Irish N."/>
            <person name="Irwin J."/>
            <person name="Liu K."/>
            <person name="Mauleon R.P."/>
            <person name="Moore J."/>
            <person name="Morris R."/>
            <person name="Ostergaard L."/>
            <person name="Wang B."/>
            <person name="Wells R."/>
        </authorList>
    </citation>
    <scope>NUCLEOTIDE SEQUENCE [LARGE SCALE GENOMIC DNA]</scope>
    <source>
        <strain evidence="1">R-o-18</strain>
        <tissue evidence="1">Leaf</tissue>
    </source>
</reference>
<dbReference type="EMBL" id="JADBGQ010000005">
    <property type="protein sequence ID" value="KAG5398682.1"/>
    <property type="molecule type" value="Genomic_DNA"/>
</dbReference>
<gene>
    <name evidence="1" type="primary">A05g509030.1_BraROA</name>
    <name evidence="1" type="ORF">IGI04_020496</name>
</gene>
<dbReference type="Proteomes" id="UP000823674">
    <property type="component" value="Chromosome A05"/>
</dbReference>
<accession>A0ABQ7MJ69</accession>
<comment type="caution">
    <text evidence="1">The sequence shown here is derived from an EMBL/GenBank/DDBJ whole genome shotgun (WGS) entry which is preliminary data.</text>
</comment>
<organism evidence="1 2">
    <name type="scientific">Brassica rapa subsp. trilocularis</name>
    <dbReference type="NCBI Taxonomy" id="1813537"/>
    <lineage>
        <taxon>Eukaryota</taxon>
        <taxon>Viridiplantae</taxon>
        <taxon>Streptophyta</taxon>
        <taxon>Embryophyta</taxon>
        <taxon>Tracheophyta</taxon>
        <taxon>Spermatophyta</taxon>
        <taxon>Magnoliopsida</taxon>
        <taxon>eudicotyledons</taxon>
        <taxon>Gunneridae</taxon>
        <taxon>Pentapetalae</taxon>
        <taxon>rosids</taxon>
        <taxon>malvids</taxon>
        <taxon>Brassicales</taxon>
        <taxon>Brassicaceae</taxon>
        <taxon>Brassiceae</taxon>
        <taxon>Brassica</taxon>
    </lineage>
</organism>
<protein>
    <submittedName>
        <fullName evidence="1">Uncharacterized protein</fullName>
    </submittedName>
</protein>
<evidence type="ECO:0000313" key="1">
    <source>
        <dbReference type="EMBL" id="KAG5398682.1"/>
    </source>
</evidence>
<name>A0ABQ7MJ69_BRACM</name>
<proteinExistence type="predicted"/>